<dbReference type="EMBL" id="JACBYW010000001">
    <property type="protein sequence ID" value="NYH76725.1"/>
    <property type="molecule type" value="Genomic_DNA"/>
</dbReference>
<dbReference type="InterPro" id="IPR012337">
    <property type="entry name" value="RNaseH-like_sf"/>
</dbReference>
<dbReference type="SUPFAM" id="SSF53098">
    <property type="entry name" value="Ribonuclease H-like"/>
    <property type="match status" value="1"/>
</dbReference>
<dbReference type="InterPro" id="IPR001943">
    <property type="entry name" value="UVR_dom"/>
</dbReference>
<dbReference type="SMART" id="SM00465">
    <property type="entry name" value="GIYc"/>
    <property type="match status" value="1"/>
</dbReference>
<protein>
    <submittedName>
        <fullName evidence="4">DNA polymerase-3 subunit epsilon</fullName>
        <ecNumber evidence="4">2.7.7.7</ecNumber>
    </submittedName>
</protein>
<feature type="domain" description="GIY-YIG" evidence="3">
    <location>
        <begin position="223"/>
        <end position="301"/>
    </location>
</feature>
<dbReference type="PANTHER" id="PTHR30562:SF1">
    <property type="entry name" value="UVRABC SYSTEM PROTEIN C"/>
    <property type="match status" value="1"/>
</dbReference>
<dbReference type="InterPro" id="IPR000305">
    <property type="entry name" value="GIY-YIG_endonuc"/>
</dbReference>
<dbReference type="FunFam" id="3.30.420.10:FF:000045">
    <property type="entry name" value="3'-5' exonuclease DinG"/>
    <property type="match status" value="1"/>
</dbReference>
<keyword evidence="1" id="KW-0378">Hydrolase</keyword>
<dbReference type="InterPro" id="IPR036397">
    <property type="entry name" value="RNaseH_sf"/>
</dbReference>
<keyword evidence="4" id="KW-0808">Transferase</keyword>
<dbReference type="InterPro" id="IPR047296">
    <property type="entry name" value="GIY-YIG_UvrC_Cho"/>
</dbReference>
<dbReference type="Pfam" id="PF00929">
    <property type="entry name" value="RNase_T"/>
    <property type="match status" value="1"/>
</dbReference>
<evidence type="ECO:0000313" key="5">
    <source>
        <dbReference type="Proteomes" id="UP000548304"/>
    </source>
</evidence>
<dbReference type="PANTHER" id="PTHR30562">
    <property type="entry name" value="UVRC/OXIDOREDUCTASE"/>
    <property type="match status" value="1"/>
</dbReference>
<dbReference type="InterPro" id="IPR050066">
    <property type="entry name" value="UvrABC_protein_C"/>
</dbReference>
<dbReference type="SUPFAM" id="SSF82771">
    <property type="entry name" value="GIY-YIG endonuclease"/>
    <property type="match status" value="1"/>
</dbReference>
<feature type="domain" description="UVR" evidence="2">
    <location>
        <begin position="409"/>
        <end position="444"/>
    </location>
</feature>
<dbReference type="Proteomes" id="UP000548304">
    <property type="component" value="Unassembled WGS sequence"/>
</dbReference>
<keyword evidence="5" id="KW-1185">Reference proteome</keyword>
<dbReference type="CDD" id="cd10434">
    <property type="entry name" value="GIY-YIG_UvrC_Cho"/>
    <property type="match status" value="1"/>
</dbReference>
<dbReference type="AlphaFoldDB" id="A0A852YV56"/>
<dbReference type="NCBIfam" id="TIGR00573">
    <property type="entry name" value="dnaq"/>
    <property type="match status" value="1"/>
</dbReference>
<name>A0A852YV56_9ACTN</name>
<proteinExistence type="predicted"/>
<dbReference type="Pfam" id="PF01541">
    <property type="entry name" value="GIY-YIG"/>
    <property type="match status" value="1"/>
</dbReference>
<dbReference type="CDD" id="cd06127">
    <property type="entry name" value="DEDDh"/>
    <property type="match status" value="1"/>
</dbReference>
<evidence type="ECO:0000313" key="4">
    <source>
        <dbReference type="EMBL" id="NYH76725.1"/>
    </source>
</evidence>
<dbReference type="NCBIfam" id="NF005907">
    <property type="entry name" value="PRK07883.1-5"/>
    <property type="match status" value="1"/>
</dbReference>
<reference evidence="4 5" key="1">
    <citation type="submission" date="2020-07" db="EMBL/GenBank/DDBJ databases">
        <title>Genomic Encyclopedia of Type Strains, Phase III (KMG-III): the genomes of soil and plant-associated and newly described type strains.</title>
        <authorList>
            <person name="Whitman W."/>
        </authorList>
    </citation>
    <scope>NUCLEOTIDE SEQUENCE [LARGE SCALE GENOMIC DNA]</scope>
    <source>
        <strain evidence="4 5">CECT 8576</strain>
    </source>
</reference>
<dbReference type="GO" id="GO:0006289">
    <property type="term" value="P:nucleotide-excision repair"/>
    <property type="evidence" value="ECO:0007669"/>
    <property type="project" value="InterPro"/>
</dbReference>
<dbReference type="GO" id="GO:0009380">
    <property type="term" value="C:excinuclease repair complex"/>
    <property type="evidence" value="ECO:0007669"/>
    <property type="project" value="TreeGrafter"/>
</dbReference>
<keyword evidence="1" id="KW-0540">Nuclease</keyword>
<dbReference type="InterPro" id="IPR013520">
    <property type="entry name" value="Ribonucl_H"/>
</dbReference>
<dbReference type="GO" id="GO:0006260">
    <property type="term" value="P:DNA replication"/>
    <property type="evidence" value="ECO:0007669"/>
    <property type="project" value="InterPro"/>
</dbReference>
<dbReference type="PROSITE" id="PS50151">
    <property type="entry name" value="UVR"/>
    <property type="match status" value="1"/>
</dbReference>
<dbReference type="NCBIfam" id="NF005905">
    <property type="entry name" value="PRK07883.1-3"/>
    <property type="match status" value="1"/>
</dbReference>
<accession>A0A852YV56</accession>
<dbReference type="GO" id="GO:0003677">
    <property type="term" value="F:DNA binding"/>
    <property type="evidence" value="ECO:0007669"/>
    <property type="project" value="InterPro"/>
</dbReference>
<dbReference type="PROSITE" id="PS50164">
    <property type="entry name" value="GIY_YIG"/>
    <property type="match status" value="1"/>
</dbReference>
<sequence length="571" mass="61473">MSRLPERAQMSFAELGHPLREVTFVVVDLETTGKHRERDGITEIAAVKVRGGEVVEEFSTLVDPGRPVPAGVAAITGISDDTLAGAPALGTALPAFLEFAAGCVLVAHNAPFDTGFLRAGCARLGLSWPNPSVVCTLRLSRRVLSGGRTPNHGLATLAETLGTAHAPAHRALQDARTTNDVLHALLGLLGPSGVCTLEDLLEYLPGVTAQQRRKRTLASGLPEEPGVYLFRGPNEEVLYVGTATNLRRRVGQYFTAGERRNGIREMVALAEHVEHVTCAHPLEAEVRELRLLDAHHPWYNRRSKNQRKLWWISLTEEPFPRLKVSRAPARNSLGPFRTRNTALEAVEALHDVTGLRECTEHIPAGGAAARPCAVYELGRCGAPCAGYESPAGYEPHVVPVREVLTGEGDSALHRLRAEIDRLAAGQRFEGAAEHRDRLAGLIRAVDRGQRLSALARVPELVAARPDGSGGWLLAVVRHGRLASAGAAPRGTPPMPVVGSLRASAETVIPGEGPLFGAPPEEVHVVHRWLTSGDARMVRCDVPWTEPAGSVGKWRDWVDSASLARTPYPGVD</sequence>
<dbReference type="SMART" id="SM00479">
    <property type="entry name" value="EXOIII"/>
    <property type="match status" value="1"/>
</dbReference>
<dbReference type="GO" id="GO:0003887">
    <property type="term" value="F:DNA-directed DNA polymerase activity"/>
    <property type="evidence" value="ECO:0007669"/>
    <property type="project" value="UniProtKB-EC"/>
</dbReference>
<evidence type="ECO:0000256" key="1">
    <source>
        <dbReference type="ARBA" id="ARBA00022839"/>
    </source>
</evidence>
<keyword evidence="1" id="KW-0269">Exonuclease</keyword>
<keyword evidence="4" id="KW-0548">Nucleotidyltransferase</keyword>
<dbReference type="InterPro" id="IPR006054">
    <property type="entry name" value="DnaQ"/>
</dbReference>
<dbReference type="EC" id="2.7.7.7" evidence="4"/>
<gene>
    <name evidence="4" type="ORF">FHR84_000039</name>
</gene>
<dbReference type="GO" id="GO:0004527">
    <property type="term" value="F:exonuclease activity"/>
    <property type="evidence" value="ECO:0007669"/>
    <property type="project" value="UniProtKB-KW"/>
</dbReference>
<comment type="caution">
    <text evidence="4">The sequence shown here is derived from an EMBL/GenBank/DDBJ whole genome shotgun (WGS) entry which is preliminary data.</text>
</comment>
<dbReference type="InterPro" id="IPR035901">
    <property type="entry name" value="GIY-YIG_endonuc_sf"/>
</dbReference>
<dbReference type="Gene3D" id="3.30.420.10">
    <property type="entry name" value="Ribonuclease H-like superfamily/Ribonuclease H"/>
    <property type="match status" value="1"/>
</dbReference>
<dbReference type="RefSeq" id="WP_179533386.1">
    <property type="nucleotide sequence ID" value="NZ_JACBYW010000001.1"/>
</dbReference>
<evidence type="ECO:0000259" key="3">
    <source>
        <dbReference type="PROSITE" id="PS50164"/>
    </source>
</evidence>
<organism evidence="4 5">
    <name type="scientific">Actinopolyspora biskrensis</name>
    <dbReference type="NCBI Taxonomy" id="1470178"/>
    <lineage>
        <taxon>Bacteria</taxon>
        <taxon>Bacillati</taxon>
        <taxon>Actinomycetota</taxon>
        <taxon>Actinomycetes</taxon>
        <taxon>Actinopolysporales</taxon>
        <taxon>Actinopolysporaceae</taxon>
        <taxon>Actinopolyspora</taxon>
    </lineage>
</organism>
<evidence type="ECO:0000259" key="2">
    <source>
        <dbReference type="PROSITE" id="PS50151"/>
    </source>
</evidence>
<dbReference type="Gene3D" id="3.40.1440.10">
    <property type="entry name" value="GIY-YIG endonuclease"/>
    <property type="match status" value="1"/>
</dbReference>